<dbReference type="Proteomes" id="UP000635606">
    <property type="component" value="Unassembled WGS sequence"/>
</dbReference>
<comment type="caution">
    <text evidence="2">The sequence shown here is derived from an EMBL/GenBank/DDBJ whole genome shotgun (WGS) entry which is preliminary data.</text>
</comment>
<evidence type="ECO:0008006" key="4">
    <source>
        <dbReference type="Google" id="ProtNLM"/>
    </source>
</evidence>
<evidence type="ECO:0000313" key="2">
    <source>
        <dbReference type="EMBL" id="GIJ70050.1"/>
    </source>
</evidence>
<dbReference type="InterPro" id="IPR029787">
    <property type="entry name" value="Nucleotide_cyclase"/>
</dbReference>
<accession>A0A8J3ZX23</accession>
<feature type="region of interest" description="Disordered" evidence="1">
    <location>
        <begin position="184"/>
        <end position="240"/>
    </location>
</feature>
<protein>
    <recommendedName>
        <fullName evidence="4">Guanylate cyclase domain-containing protein</fullName>
    </recommendedName>
</protein>
<organism evidence="2 3">
    <name type="scientific">Virgisporangium ochraceum</name>
    <dbReference type="NCBI Taxonomy" id="65505"/>
    <lineage>
        <taxon>Bacteria</taxon>
        <taxon>Bacillati</taxon>
        <taxon>Actinomycetota</taxon>
        <taxon>Actinomycetes</taxon>
        <taxon>Micromonosporales</taxon>
        <taxon>Micromonosporaceae</taxon>
        <taxon>Virgisporangium</taxon>
    </lineage>
</organism>
<evidence type="ECO:0000256" key="1">
    <source>
        <dbReference type="SAM" id="MobiDB-lite"/>
    </source>
</evidence>
<keyword evidence="3" id="KW-1185">Reference proteome</keyword>
<name>A0A8J3ZX23_9ACTN</name>
<reference evidence="2" key="1">
    <citation type="submission" date="2021-01" db="EMBL/GenBank/DDBJ databases">
        <title>Whole genome shotgun sequence of Virgisporangium ochraceum NBRC 16418.</title>
        <authorList>
            <person name="Komaki H."/>
            <person name="Tamura T."/>
        </authorList>
    </citation>
    <scope>NUCLEOTIDE SEQUENCE</scope>
    <source>
        <strain evidence="2">NBRC 16418</strain>
    </source>
</reference>
<proteinExistence type="predicted"/>
<dbReference type="AlphaFoldDB" id="A0A8J3ZX23"/>
<evidence type="ECO:0000313" key="3">
    <source>
        <dbReference type="Proteomes" id="UP000635606"/>
    </source>
</evidence>
<feature type="compositionally biased region" description="Pro residues" evidence="1">
    <location>
        <begin position="201"/>
        <end position="213"/>
    </location>
</feature>
<gene>
    <name evidence="2" type="ORF">Voc01_049670</name>
</gene>
<dbReference type="EMBL" id="BOPH01000072">
    <property type="protein sequence ID" value="GIJ70050.1"/>
    <property type="molecule type" value="Genomic_DNA"/>
</dbReference>
<dbReference type="Gene3D" id="3.30.70.1230">
    <property type="entry name" value="Nucleotide cyclase"/>
    <property type="match status" value="1"/>
</dbReference>
<sequence length="257" mass="27573">MDAKGYGAADDRRQAAMQRGLADMLRASAAEVGLRRDEWVCQPGGDGELAILPADEGMVTVLDAYVRVLADRLQEYNDDRIENARLRLRMAVHMGVAAPAANGYSGAGVVVVSRLVGCAAARAAQAAAPEASLVVVLSNSIFQNLVAQRHTRLGPKLFRRIQVEVKEYRDEAWLYVPGHDVHALDLTTPPAGPPTGSTPSAPKPAPTPKPPPAREQAPAREPANRPGPPPARFQQTNVFEDQVTADVIGIKQEYFSG</sequence>